<dbReference type="Gene3D" id="3.30.70.1450">
    <property type="entry name" value="Regulator of K+ conductance, C-terminal domain"/>
    <property type="match status" value="1"/>
</dbReference>
<dbReference type="GO" id="GO:0006813">
    <property type="term" value="P:potassium ion transport"/>
    <property type="evidence" value="ECO:0007669"/>
    <property type="project" value="InterPro"/>
</dbReference>
<dbReference type="EMBL" id="DMBR01000279">
    <property type="protein sequence ID" value="HAE94721.1"/>
    <property type="molecule type" value="Genomic_DNA"/>
</dbReference>
<evidence type="ECO:0000313" key="2">
    <source>
        <dbReference type="EMBL" id="HAE94721.1"/>
    </source>
</evidence>
<dbReference type="Pfam" id="PF02080">
    <property type="entry name" value="TrkA_C"/>
    <property type="match status" value="1"/>
</dbReference>
<feature type="domain" description="RCK C-terminal" evidence="1">
    <location>
        <begin position="1"/>
        <end position="73"/>
    </location>
</feature>
<protein>
    <submittedName>
        <fullName evidence="2">Trk system potassium transporter TrkA</fullName>
    </submittedName>
</protein>
<dbReference type="PROSITE" id="PS51202">
    <property type="entry name" value="RCK_C"/>
    <property type="match status" value="1"/>
</dbReference>
<comment type="caution">
    <text evidence="2">The sequence shown here is derived from an EMBL/GenBank/DDBJ whole genome shotgun (WGS) entry which is preliminary data.</text>
</comment>
<dbReference type="AlphaFoldDB" id="A0A3B9L1D7"/>
<sequence length="78" mass="8648">KAEVAEGITLESSSLIGKPLGYDDLPEGMTAAAIIRGKEVLIAGPDVIVQAEDQLIIFYEEEMVRKVEKYFRVSPDFF</sequence>
<evidence type="ECO:0000313" key="3">
    <source>
        <dbReference type="Proteomes" id="UP000259173"/>
    </source>
</evidence>
<evidence type="ECO:0000259" key="1">
    <source>
        <dbReference type="PROSITE" id="PS51202"/>
    </source>
</evidence>
<organism evidence="2 3">
    <name type="scientific">Hyphomonas atlantica</name>
    <dbReference type="NCBI Taxonomy" id="1280948"/>
    <lineage>
        <taxon>Bacteria</taxon>
        <taxon>Pseudomonadati</taxon>
        <taxon>Pseudomonadota</taxon>
        <taxon>Alphaproteobacteria</taxon>
        <taxon>Hyphomonadales</taxon>
        <taxon>Hyphomonadaceae</taxon>
        <taxon>Hyphomonas</taxon>
    </lineage>
</organism>
<dbReference type="SUPFAM" id="SSF116726">
    <property type="entry name" value="TrkA C-terminal domain-like"/>
    <property type="match status" value="1"/>
</dbReference>
<feature type="non-terminal residue" evidence="2">
    <location>
        <position position="1"/>
    </location>
</feature>
<name>A0A3B9L1D7_9PROT</name>
<dbReference type="GO" id="GO:0008324">
    <property type="term" value="F:monoatomic cation transmembrane transporter activity"/>
    <property type="evidence" value="ECO:0007669"/>
    <property type="project" value="InterPro"/>
</dbReference>
<proteinExistence type="predicted"/>
<dbReference type="InterPro" id="IPR006037">
    <property type="entry name" value="RCK_C"/>
</dbReference>
<accession>A0A3B9L1D7</accession>
<reference evidence="2 3" key="1">
    <citation type="journal article" date="2018" name="Nat. Biotechnol.">
        <title>A standardized bacterial taxonomy based on genome phylogeny substantially revises the tree of life.</title>
        <authorList>
            <person name="Parks D.H."/>
            <person name="Chuvochina M."/>
            <person name="Waite D.W."/>
            <person name="Rinke C."/>
            <person name="Skarshewski A."/>
            <person name="Chaumeil P.A."/>
            <person name="Hugenholtz P."/>
        </authorList>
    </citation>
    <scope>NUCLEOTIDE SEQUENCE [LARGE SCALE GENOMIC DNA]</scope>
    <source>
        <strain evidence="2">UBA8557</strain>
    </source>
</reference>
<dbReference type="InterPro" id="IPR036721">
    <property type="entry name" value="RCK_C_sf"/>
</dbReference>
<gene>
    <name evidence="2" type="ORF">DCG65_09180</name>
</gene>
<dbReference type="Proteomes" id="UP000259173">
    <property type="component" value="Unassembled WGS sequence"/>
</dbReference>